<reference evidence="2" key="1">
    <citation type="submission" date="2023-02" db="EMBL/GenBank/DDBJ databases">
        <title>Genome sequence of Hyphococcus flavus.</title>
        <authorList>
            <person name="Rong J.-C."/>
            <person name="Zhao Q."/>
            <person name="Yi M."/>
            <person name="Wu J.-Y."/>
        </authorList>
    </citation>
    <scope>NUCLEOTIDE SEQUENCE</scope>
    <source>
        <strain evidence="2">MCCC 1K03223</strain>
    </source>
</reference>
<evidence type="ECO:0000313" key="2">
    <source>
        <dbReference type="EMBL" id="WDI31058.1"/>
    </source>
</evidence>
<evidence type="ECO:0000313" key="3">
    <source>
        <dbReference type="Proteomes" id="UP001214043"/>
    </source>
</evidence>
<sequence length="58" mass="6099">MNGKNLVVVIIVGVLAVFGAIYLFDEANDSDLENAAEDVGDAIDDAADEIDDSVNDNN</sequence>
<feature type="transmembrane region" description="Helical" evidence="1">
    <location>
        <begin position="6"/>
        <end position="24"/>
    </location>
</feature>
<keyword evidence="3" id="KW-1185">Reference proteome</keyword>
<dbReference type="RefSeq" id="WP_274492880.1">
    <property type="nucleotide sequence ID" value="NZ_CP118166.1"/>
</dbReference>
<name>A0AAE9ZAZ4_9PROT</name>
<keyword evidence="1" id="KW-0812">Transmembrane</keyword>
<evidence type="ECO:0000256" key="1">
    <source>
        <dbReference type="SAM" id="Phobius"/>
    </source>
</evidence>
<accession>A0AAE9ZAZ4</accession>
<proteinExistence type="predicted"/>
<organism evidence="2 3">
    <name type="scientific">Hyphococcus flavus</name>
    <dbReference type="NCBI Taxonomy" id="1866326"/>
    <lineage>
        <taxon>Bacteria</taxon>
        <taxon>Pseudomonadati</taxon>
        <taxon>Pseudomonadota</taxon>
        <taxon>Alphaproteobacteria</taxon>
        <taxon>Parvularculales</taxon>
        <taxon>Parvularculaceae</taxon>
        <taxon>Hyphococcus</taxon>
    </lineage>
</organism>
<gene>
    <name evidence="2" type="ORF">PUV54_13970</name>
</gene>
<dbReference type="AlphaFoldDB" id="A0AAE9ZAZ4"/>
<keyword evidence="1" id="KW-0472">Membrane</keyword>
<protein>
    <submittedName>
        <fullName evidence="2">Uncharacterized protein</fullName>
    </submittedName>
</protein>
<keyword evidence="1" id="KW-1133">Transmembrane helix</keyword>
<dbReference type="Proteomes" id="UP001214043">
    <property type="component" value="Chromosome"/>
</dbReference>
<dbReference type="KEGG" id="hfl:PUV54_13970"/>
<dbReference type="EMBL" id="CP118166">
    <property type="protein sequence ID" value="WDI31058.1"/>
    <property type="molecule type" value="Genomic_DNA"/>
</dbReference>